<dbReference type="InterPro" id="IPR007497">
    <property type="entry name" value="SIMPL/DUF541"/>
</dbReference>
<gene>
    <name evidence="3" type="ORF">OEZ79_13735</name>
</gene>
<reference evidence="3" key="1">
    <citation type="journal article" date="2023" name="Genes Genomics">
        <title>Genomic insights of Leclercia adecarboxylata strains linked to an outbreak in public hospitals in Mexico.</title>
        <authorList>
            <person name="Barrios-Villa E."/>
            <person name="Pacheco-Flores B."/>
            <person name="Lozano-Zarain P."/>
            <person name="Del Campo-Ortega R."/>
            <person name="de Jesus Ascencio-Montiel I."/>
            <person name="Gonzalez-Leon M."/>
            <person name="Camorlinga-Ponce M."/>
            <person name="Gaytan Cervantes F.J."/>
            <person name="Gonzalez Torres C."/>
            <person name="Aguilar E."/>
            <person name="Gonzalez Ibarra J."/>
            <person name="Torres Lopez F.J."/>
            <person name="Rosas-Vargas H."/>
            <person name="Gonzalez-Bonilla C.R."/>
            <person name="Del Carmen Rocha-Gracia R."/>
        </authorList>
    </citation>
    <scope>NUCLEOTIDE SEQUENCE</scope>
    <source>
        <strain evidence="3">Lac40</strain>
    </source>
</reference>
<feature type="signal peptide" evidence="2">
    <location>
        <begin position="1"/>
        <end position="21"/>
    </location>
</feature>
<proteinExistence type="predicted"/>
<dbReference type="Proteomes" id="UP001149314">
    <property type="component" value="Unassembled WGS sequence"/>
</dbReference>
<dbReference type="GO" id="GO:0006974">
    <property type="term" value="P:DNA damage response"/>
    <property type="evidence" value="ECO:0007669"/>
    <property type="project" value="TreeGrafter"/>
</dbReference>
<evidence type="ECO:0000256" key="2">
    <source>
        <dbReference type="SAM" id="SignalP"/>
    </source>
</evidence>
<evidence type="ECO:0000313" key="4">
    <source>
        <dbReference type="Proteomes" id="UP001149314"/>
    </source>
</evidence>
<evidence type="ECO:0000313" key="3">
    <source>
        <dbReference type="EMBL" id="MDC6639301.1"/>
    </source>
</evidence>
<dbReference type="RefSeq" id="WP_272708272.1">
    <property type="nucleotide sequence ID" value="NZ_CP060824.1"/>
</dbReference>
<protein>
    <submittedName>
        <fullName evidence="3">Oxidative stress defense protein</fullName>
    </submittedName>
</protein>
<organism evidence="3 4">
    <name type="scientific">Leclercia adecarboxylata</name>
    <dbReference type="NCBI Taxonomy" id="83655"/>
    <lineage>
        <taxon>Bacteria</taxon>
        <taxon>Pseudomonadati</taxon>
        <taxon>Pseudomonadota</taxon>
        <taxon>Gammaproteobacteria</taxon>
        <taxon>Enterobacterales</taxon>
        <taxon>Enterobacteriaceae</taxon>
        <taxon>Leclercia</taxon>
    </lineage>
</organism>
<name>A0A9X3YBR8_9ENTR</name>
<dbReference type="NCBIfam" id="NF008299">
    <property type="entry name" value="PRK11087.1"/>
    <property type="match status" value="1"/>
</dbReference>
<keyword evidence="2" id="KW-0732">Signal</keyword>
<dbReference type="AlphaFoldDB" id="A0A9X3YBR8"/>
<accession>A0A9X3YBR8</accession>
<dbReference type="Gene3D" id="3.30.110.170">
    <property type="entry name" value="Protein of unknown function (DUF541), domain 1"/>
    <property type="match status" value="1"/>
</dbReference>
<comment type="caution">
    <text evidence="3">The sequence shown here is derived from an EMBL/GenBank/DDBJ whole genome shotgun (WGS) entry which is preliminary data.</text>
</comment>
<feature type="chain" id="PRO_5040764249" evidence="2">
    <location>
        <begin position="22"/>
        <end position="272"/>
    </location>
</feature>
<dbReference type="EMBL" id="JAOURS010000013">
    <property type="protein sequence ID" value="MDC6639301.1"/>
    <property type="molecule type" value="Genomic_DNA"/>
</dbReference>
<dbReference type="Gene3D" id="3.30.70.2970">
    <property type="entry name" value="Protein of unknown function (DUF541), domain 2"/>
    <property type="match status" value="1"/>
</dbReference>
<dbReference type="PANTHER" id="PTHR34387">
    <property type="entry name" value="SLR1258 PROTEIN"/>
    <property type="match status" value="1"/>
</dbReference>
<sequence>MKLNVIALAALMGFGAASVQASELPDSPHIVTSGTASVDAAPDIATLAIEVNVAAKDAATAKKQADDRVAQYLSFLEQNGVGKKDINSANLRTQPDYDYKDGKSILKGYRAVRTVEVTVRQLDKLNSLLDGALKAGLNEIRSVSLGVAQPEKYKDEARKAAIDDAMRQAQQLASGFNSKLGPVYSVRYHVSNYQPSPMVRMMKSEAAPVSAQDTYEQPTIQFDDQVDVVFQLEPAQGQQPSTQAQQNQQTQQTHQNEQPQQTQEQDTATKAP</sequence>
<feature type="compositionally biased region" description="Low complexity" evidence="1">
    <location>
        <begin position="236"/>
        <end position="272"/>
    </location>
</feature>
<dbReference type="InterPro" id="IPR052022">
    <property type="entry name" value="26kDa_periplasmic_antigen"/>
</dbReference>
<evidence type="ECO:0000256" key="1">
    <source>
        <dbReference type="SAM" id="MobiDB-lite"/>
    </source>
</evidence>
<feature type="region of interest" description="Disordered" evidence="1">
    <location>
        <begin position="231"/>
        <end position="272"/>
    </location>
</feature>
<dbReference type="PANTHER" id="PTHR34387:SF1">
    <property type="entry name" value="PERIPLASMIC IMMUNOGENIC PROTEIN"/>
    <property type="match status" value="1"/>
</dbReference>
<dbReference type="Pfam" id="PF04402">
    <property type="entry name" value="SIMPL"/>
    <property type="match status" value="1"/>
</dbReference>